<dbReference type="GeneID" id="4616994"/>
<dbReference type="KEGG" id="pis:Pisl_1559"/>
<evidence type="ECO:0000313" key="2">
    <source>
        <dbReference type="Proteomes" id="UP000002595"/>
    </source>
</evidence>
<keyword evidence="2" id="KW-1185">Reference proteome</keyword>
<reference evidence="1" key="1">
    <citation type="submission" date="2006-12" db="EMBL/GenBank/DDBJ databases">
        <title>Complete sequence of Pyrobaculum islandicum DSM 4184.</title>
        <authorList>
            <person name="Copeland A."/>
            <person name="Lucas S."/>
            <person name="Lapidus A."/>
            <person name="Barry K."/>
            <person name="Detter J.C."/>
            <person name="Glavina del Rio T."/>
            <person name="Dalin E."/>
            <person name="Tice H."/>
            <person name="Pitluck S."/>
            <person name="Meincke L."/>
            <person name="Brettin T."/>
            <person name="Bruce D."/>
            <person name="Han C."/>
            <person name="Tapia R."/>
            <person name="Gilna P."/>
            <person name="Schmutz J."/>
            <person name="Larimer F."/>
            <person name="Land M."/>
            <person name="Hauser L."/>
            <person name="Kyrpides N."/>
            <person name="Mikhailova N."/>
            <person name="Cozen A.E."/>
            <person name="Fitz-Gibbon S.T."/>
            <person name="House C.H."/>
            <person name="Saltikov C."/>
            <person name="Lowe T."/>
            <person name="Richardson P."/>
        </authorList>
    </citation>
    <scope>NUCLEOTIDE SEQUENCE [LARGE SCALE GENOMIC DNA]</scope>
    <source>
        <strain evidence="1">DSM 4184</strain>
    </source>
</reference>
<accession>A1RUT1</accession>
<dbReference type="HOGENOM" id="CLU_160445_0_0_2"/>
<proteinExistence type="predicted"/>
<dbReference type="Proteomes" id="UP000002595">
    <property type="component" value="Chromosome"/>
</dbReference>
<organism evidence="1 2">
    <name type="scientific">Pyrobaculum islandicum (strain DSM 4184 / JCM 9189 / GEO3)</name>
    <dbReference type="NCBI Taxonomy" id="384616"/>
    <lineage>
        <taxon>Archaea</taxon>
        <taxon>Thermoproteota</taxon>
        <taxon>Thermoprotei</taxon>
        <taxon>Thermoproteales</taxon>
        <taxon>Thermoproteaceae</taxon>
        <taxon>Pyrobaculum</taxon>
    </lineage>
</organism>
<gene>
    <name evidence="1" type="ordered locus">Pisl_1559</name>
</gene>
<sequence length="117" mass="13518">MDCLKETIEKFRTVFGTEALVDILQTEQGVITARFHGNMCYTCGTIDYFEDFASMYSECVGEEWTVESYQQNPDGSYTVIFKPKRELKTRKRHIKIVIDGAEIDYIVEIPTAKPNNF</sequence>
<name>A1RUT1_PYRIL</name>
<evidence type="ECO:0000313" key="1">
    <source>
        <dbReference type="EMBL" id="ABL88713.1"/>
    </source>
</evidence>
<dbReference type="STRING" id="384616.Pisl_1559"/>
<dbReference type="OrthoDB" id="31224at2157"/>
<dbReference type="RefSeq" id="WP_011763288.1">
    <property type="nucleotide sequence ID" value="NC_008701.1"/>
</dbReference>
<dbReference type="eggNOG" id="arCOG03648">
    <property type="taxonomic scope" value="Archaea"/>
</dbReference>
<dbReference type="AlphaFoldDB" id="A1RUT1"/>
<dbReference type="EMBL" id="CP000504">
    <property type="protein sequence ID" value="ABL88713.1"/>
    <property type="molecule type" value="Genomic_DNA"/>
</dbReference>
<protein>
    <submittedName>
        <fullName evidence="1">Uncharacterized protein</fullName>
    </submittedName>
</protein>